<dbReference type="OrthoDB" id="2438421at2759"/>
<protein>
    <submittedName>
        <fullName evidence="4">E3 SUMO-protein ligase ZBED1-like</fullName>
    </submittedName>
</protein>
<feature type="domain" description="HAT C-terminal dimerisation" evidence="2">
    <location>
        <begin position="176"/>
        <end position="257"/>
    </location>
</feature>
<dbReference type="GO" id="GO:0046983">
    <property type="term" value="F:protein dimerization activity"/>
    <property type="evidence" value="ECO:0007669"/>
    <property type="project" value="InterPro"/>
</dbReference>
<keyword evidence="3" id="KW-1185">Reference proteome</keyword>
<proteinExistence type="predicted"/>
<dbReference type="KEGG" id="foc:127749747"/>
<evidence type="ECO:0000313" key="3">
    <source>
        <dbReference type="Proteomes" id="UP000504606"/>
    </source>
</evidence>
<dbReference type="PANTHER" id="PTHR47611">
    <property type="entry name" value="HAT DIMERISATION DOMAIN, C-TERMINAL"/>
    <property type="match status" value="1"/>
</dbReference>
<dbReference type="AlphaFoldDB" id="A0A9C6WZN9"/>
<dbReference type="SUPFAM" id="SSF53098">
    <property type="entry name" value="Ribonuclease H-like"/>
    <property type="match status" value="1"/>
</dbReference>
<reference evidence="4" key="1">
    <citation type="submission" date="2025-08" db="UniProtKB">
        <authorList>
            <consortium name="RefSeq"/>
        </authorList>
    </citation>
    <scope>IDENTIFICATION</scope>
    <source>
        <tissue evidence="4">Whole organism</tissue>
    </source>
</reference>
<feature type="region of interest" description="Disordered" evidence="1">
    <location>
        <begin position="118"/>
        <end position="169"/>
    </location>
</feature>
<dbReference type="Proteomes" id="UP000504606">
    <property type="component" value="Unplaced"/>
</dbReference>
<evidence type="ECO:0000256" key="1">
    <source>
        <dbReference type="SAM" id="MobiDB-lite"/>
    </source>
</evidence>
<dbReference type="PANTHER" id="PTHR47611:SF1">
    <property type="entry name" value="CCHC-TYPE DOMAIN-CONTAINING PROTEIN"/>
    <property type="match status" value="1"/>
</dbReference>
<dbReference type="GeneID" id="127749747"/>
<evidence type="ECO:0000259" key="2">
    <source>
        <dbReference type="Pfam" id="PF05699"/>
    </source>
</evidence>
<name>A0A9C6WZN9_FRAOC</name>
<feature type="compositionally biased region" description="Basic and acidic residues" evidence="1">
    <location>
        <begin position="120"/>
        <end position="132"/>
    </location>
</feature>
<gene>
    <name evidence="4" type="primary">LOC127749747</name>
</gene>
<accession>A0A9C6WZN9</accession>
<organism evidence="3 4">
    <name type="scientific">Frankliniella occidentalis</name>
    <name type="common">Western flower thrips</name>
    <name type="synonym">Euthrips occidentalis</name>
    <dbReference type="NCBI Taxonomy" id="133901"/>
    <lineage>
        <taxon>Eukaryota</taxon>
        <taxon>Metazoa</taxon>
        <taxon>Ecdysozoa</taxon>
        <taxon>Arthropoda</taxon>
        <taxon>Hexapoda</taxon>
        <taxon>Insecta</taxon>
        <taxon>Pterygota</taxon>
        <taxon>Neoptera</taxon>
        <taxon>Paraneoptera</taxon>
        <taxon>Thysanoptera</taxon>
        <taxon>Terebrantia</taxon>
        <taxon>Thripoidea</taxon>
        <taxon>Thripidae</taxon>
        <taxon>Frankliniella</taxon>
    </lineage>
</organism>
<sequence length="268" mass="30646">MKSMVEFLTKFRRVVEILSSDKSCTINLALLLKSELEDVLKEDENDSIVVGELKRRLLARLDFRYPVDDLLVTSAILDPSCCDLLIVDKYLRERGMTKAEYLAQQVRLHVLESHLPQEAQQHHEETPADDAHPAQPGPSTGRTTKRKSNTAEEVLTLSRKHSKNKDGTRAAAIDREIRQYLDACNPSDVTDNDILAYWRRRINQYPWLTTAVRRFLCVPATSTTAERVFSIAGLTVTAKRSRLHPDRVDIVIFIHENYEVCRNLFASN</sequence>
<dbReference type="Pfam" id="PF05699">
    <property type="entry name" value="Dimer_Tnp_hAT"/>
    <property type="match status" value="1"/>
</dbReference>
<dbReference type="InterPro" id="IPR008906">
    <property type="entry name" value="HATC_C_dom"/>
</dbReference>
<dbReference type="RefSeq" id="XP_052125225.1">
    <property type="nucleotide sequence ID" value="XM_052269265.1"/>
</dbReference>
<evidence type="ECO:0000313" key="4">
    <source>
        <dbReference type="RefSeq" id="XP_052125225.1"/>
    </source>
</evidence>
<dbReference type="InterPro" id="IPR012337">
    <property type="entry name" value="RNaseH-like_sf"/>
</dbReference>